<name>A0A4Y9XVJ8_9APHY</name>
<dbReference type="Proteomes" id="UP000298390">
    <property type="component" value="Unassembled WGS sequence"/>
</dbReference>
<gene>
    <name evidence="2" type="ORF">EVJ58_g9479</name>
</gene>
<reference evidence="2 3" key="1">
    <citation type="submission" date="2019-01" db="EMBL/GenBank/DDBJ databases">
        <title>Genome sequencing of the rare red list fungi Fomitopsis rosea.</title>
        <authorList>
            <person name="Buettner E."/>
            <person name="Kellner H."/>
        </authorList>
    </citation>
    <scope>NUCLEOTIDE SEQUENCE [LARGE SCALE GENOMIC DNA]</scope>
    <source>
        <strain evidence="2 3">DSM 105464</strain>
    </source>
</reference>
<dbReference type="SUPFAM" id="SSF53098">
    <property type="entry name" value="Ribonuclease H-like"/>
    <property type="match status" value="1"/>
</dbReference>
<feature type="region of interest" description="Disordered" evidence="1">
    <location>
        <begin position="91"/>
        <end position="110"/>
    </location>
</feature>
<dbReference type="AlphaFoldDB" id="A0A4Y9XVJ8"/>
<evidence type="ECO:0000313" key="3">
    <source>
        <dbReference type="Proteomes" id="UP000298390"/>
    </source>
</evidence>
<proteinExistence type="predicted"/>
<sequence>MERYVLRLRTLGEGHPTKAILGKEWVISQLNIVMPFIEGRRKASCTLLRVFAKIAKRSNEEFSHYSDTCQPGDRLINLDDNRVQKIFFSRDKQDQHRKHDDPPPKKKDGKISRQFRVWIRDTWTPHTFDLISDEKTLVMWTDGSALIDQNNLDNTQCASAWIITRELWKVAEGMFSAGCATSYDVEVLASAKAANKVWELVQGSTETLIFASDNIGNLQKIMKTGKGPSQLATLMANQEAARFLEGRKDCKVIFLWSPSHVGILWNEAVNKLALDLANDRDVPIADIVSFSFAQQGIRREMLSAWAREYKHPAHVRKANVRGVPDPSILSRLNQYLGNKMCDIVDFAYMHPLAATLEWAEILSKFWRQTQWLNLKEYIGKGGNHDKPFSKNHNEDIKFFDEINKKAEVFAQHLLSQWEHDKEVLTWFDAIPQHVVDAGDVHDEEVDEMLRVLDQHPLPRIDSLLDSVTGLMANASQLSDELAPSRSPIGQLSNALWFTLSPGG</sequence>
<dbReference type="EMBL" id="SEKV01000830">
    <property type="protein sequence ID" value="TFY53387.1"/>
    <property type="molecule type" value="Genomic_DNA"/>
</dbReference>
<dbReference type="InterPro" id="IPR012337">
    <property type="entry name" value="RNaseH-like_sf"/>
</dbReference>
<dbReference type="InterPro" id="IPR036397">
    <property type="entry name" value="RNaseH_sf"/>
</dbReference>
<evidence type="ECO:0000256" key="1">
    <source>
        <dbReference type="SAM" id="MobiDB-lite"/>
    </source>
</evidence>
<dbReference type="GO" id="GO:0003676">
    <property type="term" value="F:nucleic acid binding"/>
    <property type="evidence" value="ECO:0007669"/>
    <property type="project" value="InterPro"/>
</dbReference>
<organism evidence="2 3">
    <name type="scientific">Rhodofomes roseus</name>
    <dbReference type="NCBI Taxonomy" id="34475"/>
    <lineage>
        <taxon>Eukaryota</taxon>
        <taxon>Fungi</taxon>
        <taxon>Dikarya</taxon>
        <taxon>Basidiomycota</taxon>
        <taxon>Agaricomycotina</taxon>
        <taxon>Agaricomycetes</taxon>
        <taxon>Polyporales</taxon>
        <taxon>Rhodofomes</taxon>
    </lineage>
</organism>
<accession>A0A4Y9XVJ8</accession>
<dbReference type="Gene3D" id="3.30.420.10">
    <property type="entry name" value="Ribonuclease H-like superfamily/Ribonuclease H"/>
    <property type="match status" value="1"/>
</dbReference>
<evidence type="ECO:0000313" key="2">
    <source>
        <dbReference type="EMBL" id="TFY53387.1"/>
    </source>
</evidence>
<protein>
    <submittedName>
        <fullName evidence="2">Uncharacterized protein</fullName>
    </submittedName>
</protein>
<comment type="caution">
    <text evidence="2">The sequence shown here is derived from an EMBL/GenBank/DDBJ whole genome shotgun (WGS) entry which is preliminary data.</text>
</comment>